<dbReference type="EMBL" id="ML769385">
    <property type="protein sequence ID" value="KAE9410233.1"/>
    <property type="molecule type" value="Genomic_DNA"/>
</dbReference>
<name>A0A6A4IKZ6_9AGAR</name>
<proteinExistence type="predicted"/>
<keyword evidence="3" id="KW-1185">Reference proteome</keyword>
<dbReference type="Proteomes" id="UP000799118">
    <property type="component" value="Unassembled WGS sequence"/>
</dbReference>
<reference evidence="2" key="1">
    <citation type="journal article" date="2019" name="Environ. Microbiol.">
        <title>Fungal ecological strategies reflected in gene transcription - a case study of two litter decomposers.</title>
        <authorList>
            <person name="Barbi F."/>
            <person name="Kohler A."/>
            <person name="Barry K."/>
            <person name="Baskaran P."/>
            <person name="Daum C."/>
            <person name="Fauchery L."/>
            <person name="Ihrmark K."/>
            <person name="Kuo A."/>
            <person name="LaButti K."/>
            <person name="Lipzen A."/>
            <person name="Morin E."/>
            <person name="Grigoriev I.V."/>
            <person name="Henrissat B."/>
            <person name="Lindahl B."/>
            <person name="Martin F."/>
        </authorList>
    </citation>
    <scope>NUCLEOTIDE SEQUENCE</scope>
    <source>
        <strain evidence="2">JB14</strain>
    </source>
</reference>
<sequence length="193" mass="21069">MNLHLCSRRSKLFSFIVLVGPLALQTLAQSNAVAYNASYDELTATEVGVPITTYEELNYTNWKVFSVSPVNLSPSSSPPNHIDLNATIGSMSVCSTRRLFNLTGFYFGCTALKGESVEPVLVPCDVLVTGYSNKQQVIQRTYVFSDVIAGPMQNVTGLGEVFVGLVKVTFQLAPPVGPVLALDNLQYVMYDKF</sequence>
<keyword evidence="1" id="KW-0732">Signal</keyword>
<organism evidence="2 3">
    <name type="scientific">Gymnopus androsaceus JB14</name>
    <dbReference type="NCBI Taxonomy" id="1447944"/>
    <lineage>
        <taxon>Eukaryota</taxon>
        <taxon>Fungi</taxon>
        <taxon>Dikarya</taxon>
        <taxon>Basidiomycota</taxon>
        <taxon>Agaricomycotina</taxon>
        <taxon>Agaricomycetes</taxon>
        <taxon>Agaricomycetidae</taxon>
        <taxon>Agaricales</taxon>
        <taxon>Marasmiineae</taxon>
        <taxon>Omphalotaceae</taxon>
        <taxon>Gymnopus</taxon>
    </lineage>
</organism>
<dbReference type="AlphaFoldDB" id="A0A6A4IKZ6"/>
<gene>
    <name evidence="2" type="ORF">BT96DRAFT_367295</name>
</gene>
<evidence type="ECO:0000313" key="3">
    <source>
        <dbReference type="Proteomes" id="UP000799118"/>
    </source>
</evidence>
<evidence type="ECO:0000256" key="1">
    <source>
        <dbReference type="SAM" id="SignalP"/>
    </source>
</evidence>
<protein>
    <submittedName>
        <fullName evidence="2">Uncharacterized protein</fullName>
    </submittedName>
</protein>
<feature type="signal peptide" evidence="1">
    <location>
        <begin position="1"/>
        <end position="28"/>
    </location>
</feature>
<dbReference type="OrthoDB" id="4820608at2759"/>
<feature type="chain" id="PRO_5025524280" evidence="1">
    <location>
        <begin position="29"/>
        <end position="193"/>
    </location>
</feature>
<evidence type="ECO:0000313" key="2">
    <source>
        <dbReference type="EMBL" id="KAE9410233.1"/>
    </source>
</evidence>
<accession>A0A6A4IKZ6</accession>